<feature type="transmembrane region" description="Helical" evidence="5">
    <location>
        <begin position="20"/>
        <end position="41"/>
    </location>
</feature>
<reference evidence="6" key="1">
    <citation type="journal article" date="2023" name="Mol. Biol. Evol.">
        <title>Third-Generation Sequencing Reveals the Adaptive Role of the Epigenome in Three Deep-Sea Polychaetes.</title>
        <authorList>
            <person name="Perez M."/>
            <person name="Aroh O."/>
            <person name="Sun Y."/>
            <person name="Lan Y."/>
            <person name="Juniper S.K."/>
            <person name="Young C.R."/>
            <person name="Angers B."/>
            <person name="Qian P.Y."/>
        </authorList>
    </citation>
    <scope>NUCLEOTIDE SEQUENCE</scope>
    <source>
        <strain evidence="6">P08H-3</strain>
    </source>
</reference>
<dbReference type="InterPro" id="IPR018499">
    <property type="entry name" value="Tetraspanin/Peripherin"/>
</dbReference>
<keyword evidence="4 5" id="KW-0472">Membrane</keyword>
<evidence type="ECO:0000313" key="6">
    <source>
        <dbReference type="EMBL" id="KAK2142267.1"/>
    </source>
</evidence>
<accession>A0AAD9MQJ3</accession>
<comment type="subcellular location">
    <subcellularLocation>
        <location evidence="1">Membrane</location>
        <topology evidence="1">Multi-pass membrane protein</topology>
    </subcellularLocation>
</comment>
<protein>
    <submittedName>
        <fullName evidence="6">Uncharacterized protein</fullName>
    </submittedName>
</protein>
<evidence type="ECO:0000256" key="2">
    <source>
        <dbReference type="ARBA" id="ARBA00022692"/>
    </source>
</evidence>
<evidence type="ECO:0000313" key="7">
    <source>
        <dbReference type="Proteomes" id="UP001208570"/>
    </source>
</evidence>
<dbReference type="Proteomes" id="UP001208570">
    <property type="component" value="Unassembled WGS sequence"/>
</dbReference>
<keyword evidence="3 5" id="KW-1133">Transmembrane helix</keyword>
<organism evidence="6 7">
    <name type="scientific">Paralvinella palmiformis</name>
    <dbReference type="NCBI Taxonomy" id="53620"/>
    <lineage>
        <taxon>Eukaryota</taxon>
        <taxon>Metazoa</taxon>
        <taxon>Spiralia</taxon>
        <taxon>Lophotrochozoa</taxon>
        <taxon>Annelida</taxon>
        <taxon>Polychaeta</taxon>
        <taxon>Sedentaria</taxon>
        <taxon>Canalipalpata</taxon>
        <taxon>Terebellida</taxon>
        <taxon>Terebelliformia</taxon>
        <taxon>Alvinellidae</taxon>
        <taxon>Paralvinella</taxon>
    </lineage>
</organism>
<dbReference type="EMBL" id="JAODUP010000979">
    <property type="protein sequence ID" value="KAK2142267.1"/>
    <property type="molecule type" value="Genomic_DNA"/>
</dbReference>
<name>A0AAD9MQJ3_9ANNE</name>
<proteinExistence type="predicted"/>
<comment type="caution">
    <text evidence="6">The sequence shown here is derived from an EMBL/GenBank/DDBJ whole genome shotgun (WGS) entry which is preliminary data.</text>
</comment>
<dbReference type="Pfam" id="PF00335">
    <property type="entry name" value="Tetraspanin"/>
    <property type="match status" value="1"/>
</dbReference>
<gene>
    <name evidence="6" type="ORF">LSH36_979g02003</name>
</gene>
<evidence type="ECO:0000256" key="1">
    <source>
        <dbReference type="ARBA" id="ARBA00004141"/>
    </source>
</evidence>
<sequence length="126" mass="14532">MWKYPDSVMPCSFYDQHIGHFFIFLFIIFALLLAVGIWAVVEKDSLKTQVRKMLKDAVEHYDEPEKKKFMDNIQTKGCADRVFDFISKHVIIIAGITIGIGVVMLLGMIFSMCLCCEIRRGAEDKY</sequence>
<evidence type="ECO:0000256" key="3">
    <source>
        <dbReference type="ARBA" id="ARBA00022989"/>
    </source>
</evidence>
<dbReference type="AlphaFoldDB" id="A0AAD9MQJ3"/>
<feature type="transmembrane region" description="Helical" evidence="5">
    <location>
        <begin position="90"/>
        <end position="110"/>
    </location>
</feature>
<keyword evidence="7" id="KW-1185">Reference proteome</keyword>
<dbReference type="GO" id="GO:0016020">
    <property type="term" value="C:membrane"/>
    <property type="evidence" value="ECO:0007669"/>
    <property type="project" value="UniProtKB-SubCell"/>
</dbReference>
<keyword evidence="2 5" id="KW-0812">Transmembrane</keyword>
<evidence type="ECO:0000256" key="5">
    <source>
        <dbReference type="SAM" id="Phobius"/>
    </source>
</evidence>
<evidence type="ECO:0000256" key="4">
    <source>
        <dbReference type="ARBA" id="ARBA00023136"/>
    </source>
</evidence>